<proteinExistence type="inferred from homology"/>
<dbReference type="GO" id="GO:0016620">
    <property type="term" value="F:oxidoreductase activity, acting on the aldehyde or oxo group of donors, NAD or NADP as acceptor"/>
    <property type="evidence" value="ECO:0007669"/>
    <property type="project" value="InterPro"/>
</dbReference>
<dbReference type="Pfam" id="PF00171">
    <property type="entry name" value="Aldedh"/>
    <property type="match status" value="1"/>
</dbReference>
<dbReference type="FunFam" id="3.40.605.10:FF:000007">
    <property type="entry name" value="NAD/NADP-dependent betaine aldehyde dehydrogenase"/>
    <property type="match status" value="1"/>
</dbReference>
<gene>
    <name evidence="4" type="ORF">K1W69_19915</name>
</gene>
<keyword evidence="2" id="KW-0560">Oxidoreductase</keyword>
<dbReference type="PANTHER" id="PTHR43353:SF5">
    <property type="entry name" value="SUCCINATE-SEMIALDEHYDE DEHYDROGENASE, MITOCHONDRIAL"/>
    <property type="match status" value="1"/>
</dbReference>
<dbReference type="Gene3D" id="3.40.605.10">
    <property type="entry name" value="Aldehyde Dehydrogenase, Chain A, domain 1"/>
    <property type="match status" value="1"/>
</dbReference>
<dbReference type="RefSeq" id="WP_220230200.1">
    <property type="nucleotide sequence ID" value="NZ_JAICBX010000004.1"/>
</dbReference>
<reference evidence="4" key="1">
    <citation type="submission" date="2021-08" db="EMBL/GenBank/DDBJ databases">
        <title>Hoeflea bacterium WL0058 sp. nov., isolated from the sediment.</title>
        <authorList>
            <person name="Wang L."/>
            <person name="Zhang D."/>
        </authorList>
    </citation>
    <scope>NUCLEOTIDE SEQUENCE</scope>
    <source>
        <strain evidence="4">WL0058</strain>
    </source>
</reference>
<name>A0AAE3D356_9HYPH</name>
<dbReference type="InterPro" id="IPR016163">
    <property type="entry name" value="Ald_DH_C"/>
</dbReference>
<dbReference type="EMBL" id="JAICBX010000004">
    <property type="protein sequence ID" value="MBW8639471.1"/>
    <property type="molecule type" value="Genomic_DNA"/>
</dbReference>
<evidence type="ECO:0000256" key="2">
    <source>
        <dbReference type="ARBA" id="ARBA00023002"/>
    </source>
</evidence>
<keyword evidence="5" id="KW-1185">Reference proteome</keyword>
<dbReference type="SUPFAM" id="SSF53720">
    <property type="entry name" value="ALDH-like"/>
    <property type="match status" value="1"/>
</dbReference>
<dbReference type="InterPro" id="IPR015590">
    <property type="entry name" value="Aldehyde_DH_dom"/>
</dbReference>
<evidence type="ECO:0000259" key="3">
    <source>
        <dbReference type="Pfam" id="PF00171"/>
    </source>
</evidence>
<dbReference type="Gene3D" id="3.40.309.10">
    <property type="entry name" value="Aldehyde Dehydrogenase, Chain A, domain 2"/>
    <property type="match status" value="1"/>
</dbReference>
<protein>
    <submittedName>
        <fullName evidence="4">NAD-dependent succinate-semialdehyde dehydrogenase</fullName>
    </submittedName>
</protein>
<accession>A0AAE3D356</accession>
<evidence type="ECO:0000256" key="1">
    <source>
        <dbReference type="ARBA" id="ARBA00009986"/>
    </source>
</evidence>
<feature type="domain" description="Aldehyde dehydrogenase" evidence="3">
    <location>
        <begin position="32"/>
        <end position="485"/>
    </location>
</feature>
<organism evidence="4 5">
    <name type="scientific">Flavimaribacter sediminis</name>
    <dbReference type="NCBI Taxonomy" id="2865987"/>
    <lineage>
        <taxon>Bacteria</taxon>
        <taxon>Pseudomonadati</taxon>
        <taxon>Pseudomonadota</taxon>
        <taxon>Alphaproteobacteria</taxon>
        <taxon>Hyphomicrobiales</taxon>
        <taxon>Rhizobiaceae</taxon>
        <taxon>Flavimaribacter</taxon>
    </lineage>
</organism>
<sequence length="492" mass="52175">MNRIEIATPNEQLYAACGFYLDGKWEFPDEARLLDVVDPASEDVIGRIPLAREADLEKAVSAASRAFETWRRSHAWDRAALLKTTARLLRENASAHASVFSLEQGKPVAEAVREIGMAADHFDWAAEEATRLTGQIVPARPAGTITTVEHLPVGVVATFTPWNFPALQIAAKVAYALAAGCTVVLKPSEEAPGIAMLIVQALHDAGLPAGVLNMVFGEPSEVSRNWLAAPEVKAMSFTGSTRVGKLLAPMAAASLKRMTLELGGHAPVIVYPDFSPKEAASLAGAVKFRNAGQACVSPSRFFVHERIADEFTGELVAFAKSLKLGPGTDSETTMGPLVNRSRLDAAEELVRDALDQGAILHCGGRRPGARNTGFFFEPTVLSNVAPTSRIMKEEPFAPIAPIVAFGDTDDVVAMANDVEYGLGGYILCNDQALAEQAADGLDTGMVGVNNLALAGADTPFGGVKASGIGREGGPGALEEFLQKKMTKRAIAR</sequence>
<evidence type="ECO:0000313" key="4">
    <source>
        <dbReference type="EMBL" id="MBW8639471.1"/>
    </source>
</evidence>
<dbReference type="Proteomes" id="UP001196509">
    <property type="component" value="Unassembled WGS sequence"/>
</dbReference>
<evidence type="ECO:0000313" key="5">
    <source>
        <dbReference type="Proteomes" id="UP001196509"/>
    </source>
</evidence>
<dbReference type="PANTHER" id="PTHR43353">
    <property type="entry name" value="SUCCINATE-SEMIALDEHYDE DEHYDROGENASE, MITOCHONDRIAL"/>
    <property type="match status" value="1"/>
</dbReference>
<dbReference type="AlphaFoldDB" id="A0AAE3D356"/>
<dbReference type="InterPro" id="IPR016162">
    <property type="entry name" value="Ald_DH_N"/>
</dbReference>
<dbReference type="InterPro" id="IPR016161">
    <property type="entry name" value="Ald_DH/histidinol_DH"/>
</dbReference>
<comment type="caution">
    <text evidence="4">The sequence shown here is derived from an EMBL/GenBank/DDBJ whole genome shotgun (WGS) entry which is preliminary data.</text>
</comment>
<comment type="similarity">
    <text evidence="1">Belongs to the aldehyde dehydrogenase family.</text>
</comment>
<dbReference type="InterPro" id="IPR050740">
    <property type="entry name" value="Aldehyde_DH_Superfamily"/>
</dbReference>
<dbReference type="CDD" id="cd07103">
    <property type="entry name" value="ALDH_F5_SSADH_GabD"/>
    <property type="match status" value="1"/>
</dbReference>